<dbReference type="Proteomes" id="UP000193922">
    <property type="component" value="Unassembled WGS sequence"/>
</dbReference>
<evidence type="ECO:0000313" key="2">
    <source>
        <dbReference type="Proteomes" id="UP000193922"/>
    </source>
</evidence>
<protein>
    <submittedName>
        <fullName evidence="1">Uncharacterized protein</fullName>
    </submittedName>
</protein>
<sequence length="90" mass="9785">MFSPPYIGLYQALSTAFVAAEETHDTHDCTHARDIILFAACRQQGGAKGQCFRSRDACNCSPFAGCCKQRNCGLAAILFVCSQTAEFLQT</sequence>
<dbReference type="GeneID" id="63801620"/>
<proteinExistence type="predicted"/>
<dbReference type="AlphaFoldDB" id="A0A1Y1WMQ9"/>
<dbReference type="RefSeq" id="XP_040748060.1">
    <property type="nucleotide sequence ID" value="XM_040884972.1"/>
</dbReference>
<comment type="caution">
    <text evidence="1">The sequence shown here is derived from an EMBL/GenBank/DDBJ whole genome shotgun (WGS) entry which is preliminary data.</text>
</comment>
<evidence type="ECO:0000313" key="1">
    <source>
        <dbReference type="EMBL" id="ORX74849.1"/>
    </source>
</evidence>
<organism evidence="1 2">
    <name type="scientific">Linderina pennispora</name>
    <dbReference type="NCBI Taxonomy" id="61395"/>
    <lineage>
        <taxon>Eukaryota</taxon>
        <taxon>Fungi</taxon>
        <taxon>Fungi incertae sedis</taxon>
        <taxon>Zoopagomycota</taxon>
        <taxon>Kickxellomycotina</taxon>
        <taxon>Kickxellomycetes</taxon>
        <taxon>Kickxellales</taxon>
        <taxon>Kickxellaceae</taxon>
        <taxon>Linderina</taxon>
    </lineage>
</organism>
<reference evidence="1 2" key="1">
    <citation type="submission" date="2016-07" db="EMBL/GenBank/DDBJ databases">
        <title>Pervasive Adenine N6-methylation of Active Genes in Fungi.</title>
        <authorList>
            <consortium name="DOE Joint Genome Institute"/>
            <person name="Mondo S.J."/>
            <person name="Dannebaum R.O."/>
            <person name="Kuo R.C."/>
            <person name="Labutti K."/>
            <person name="Haridas S."/>
            <person name="Kuo A."/>
            <person name="Salamov A."/>
            <person name="Ahrendt S.R."/>
            <person name="Lipzen A."/>
            <person name="Sullivan W."/>
            <person name="Andreopoulos W.B."/>
            <person name="Clum A."/>
            <person name="Lindquist E."/>
            <person name="Daum C."/>
            <person name="Ramamoorthy G.K."/>
            <person name="Gryganskyi A."/>
            <person name="Culley D."/>
            <person name="Magnuson J.K."/>
            <person name="James T.Y."/>
            <person name="O'Malley M.A."/>
            <person name="Stajich J.E."/>
            <person name="Spatafora J.W."/>
            <person name="Visel A."/>
            <person name="Grigoriev I.V."/>
        </authorList>
    </citation>
    <scope>NUCLEOTIDE SEQUENCE [LARGE SCALE GENOMIC DNA]</scope>
    <source>
        <strain evidence="1 2">ATCC 12442</strain>
    </source>
</reference>
<gene>
    <name evidence="1" type="ORF">DL89DRAFT_23638</name>
</gene>
<accession>A0A1Y1WMQ9</accession>
<keyword evidence="2" id="KW-1185">Reference proteome</keyword>
<dbReference type="EMBL" id="MCFD01000001">
    <property type="protein sequence ID" value="ORX74849.1"/>
    <property type="molecule type" value="Genomic_DNA"/>
</dbReference>
<name>A0A1Y1WMQ9_9FUNG</name>